<keyword evidence="3" id="KW-1185">Reference proteome</keyword>
<evidence type="ECO:0000313" key="2">
    <source>
        <dbReference type="EMBL" id="TGO71310.1"/>
    </source>
</evidence>
<sequence>MMILISFYIYRSTPPTACNPWVHEWPFYFGTHENCDGWIEGTFVLCVIGIGFLMMTLMELSLWRELSYFNGRMNGKFEILGKLAKLDGEKRLEATEKLLRDHGTLLKVFEDKVVEEDENFLVDLGVAKKVAEEDENPLIDLGFVKKVAEEDLEKDLEKGTLLIEL</sequence>
<name>A0A4Z1JIG1_9HELO</name>
<dbReference type="Proteomes" id="UP000297229">
    <property type="component" value="Unassembled WGS sequence"/>
</dbReference>
<keyword evidence="1" id="KW-0472">Membrane</keyword>
<organism evidence="2 3">
    <name type="scientific">Botrytis elliptica</name>
    <dbReference type="NCBI Taxonomy" id="278938"/>
    <lineage>
        <taxon>Eukaryota</taxon>
        <taxon>Fungi</taxon>
        <taxon>Dikarya</taxon>
        <taxon>Ascomycota</taxon>
        <taxon>Pezizomycotina</taxon>
        <taxon>Leotiomycetes</taxon>
        <taxon>Helotiales</taxon>
        <taxon>Sclerotiniaceae</taxon>
        <taxon>Botrytis</taxon>
    </lineage>
</organism>
<accession>A0A4Z1JIG1</accession>
<proteinExistence type="predicted"/>
<dbReference type="EMBL" id="PQXM01000592">
    <property type="protein sequence ID" value="TGO71310.1"/>
    <property type="molecule type" value="Genomic_DNA"/>
</dbReference>
<dbReference type="AlphaFoldDB" id="A0A4Z1JIG1"/>
<protein>
    <submittedName>
        <fullName evidence="2">Uncharacterized protein</fullName>
    </submittedName>
</protein>
<gene>
    <name evidence="2" type="ORF">BELL_0594g00070</name>
</gene>
<feature type="transmembrane region" description="Helical" evidence="1">
    <location>
        <begin position="42"/>
        <end position="63"/>
    </location>
</feature>
<keyword evidence="1" id="KW-1133">Transmembrane helix</keyword>
<keyword evidence="1" id="KW-0812">Transmembrane</keyword>
<evidence type="ECO:0000313" key="3">
    <source>
        <dbReference type="Proteomes" id="UP000297229"/>
    </source>
</evidence>
<reference evidence="2 3" key="1">
    <citation type="submission" date="2017-12" db="EMBL/GenBank/DDBJ databases">
        <title>Comparative genomics of Botrytis spp.</title>
        <authorList>
            <person name="Valero-Jimenez C.A."/>
            <person name="Tapia P."/>
            <person name="Veloso J."/>
            <person name="Silva-Moreno E."/>
            <person name="Staats M."/>
            <person name="Valdes J.H."/>
            <person name="Van Kan J.A.L."/>
        </authorList>
    </citation>
    <scope>NUCLEOTIDE SEQUENCE [LARGE SCALE GENOMIC DNA]</scope>
    <source>
        <strain evidence="2 3">Be9601</strain>
    </source>
</reference>
<evidence type="ECO:0000256" key="1">
    <source>
        <dbReference type="SAM" id="Phobius"/>
    </source>
</evidence>
<comment type="caution">
    <text evidence="2">The sequence shown here is derived from an EMBL/GenBank/DDBJ whole genome shotgun (WGS) entry which is preliminary data.</text>
</comment>